<proteinExistence type="predicted"/>
<protein>
    <submittedName>
        <fullName evidence="1">Uncharacterized protein</fullName>
    </submittedName>
</protein>
<sequence>MLRDKDIREPLFDFLEEMCGKIRILEEKQIGKSRTDIVMVLPELAHIQELNEMPKYKEKSKQFVIDKIAERIPEDTLSKQISNALFERDYNEIEHVIQEFKKTRTVTTRKRRAGPIRKGRRP</sequence>
<dbReference type="Proteomes" id="UP000182121">
    <property type="component" value="Unassembled WGS sequence"/>
</dbReference>
<reference evidence="1 2" key="1">
    <citation type="submission" date="2016-10" db="EMBL/GenBank/DDBJ databases">
        <authorList>
            <person name="Varghese N."/>
            <person name="Submissions S."/>
        </authorList>
    </citation>
    <scope>NUCLEOTIDE SEQUENCE [LARGE SCALE GENOMIC DNA]</scope>
    <source>
        <strain evidence="1 2">NLAE-zl-C196</strain>
    </source>
</reference>
<dbReference type="RefSeq" id="WP_074663990.1">
    <property type="nucleotide sequence ID" value="NZ_FOIO01000057.1"/>
</dbReference>
<comment type="caution">
    <text evidence="1">The sequence shown here is derived from an EMBL/GenBank/DDBJ whole genome shotgun (WGS) entry which is preliminary data.</text>
</comment>
<accession>A0A1I0JHJ4</accession>
<name>A0A1I0JHJ4_9FIRM</name>
<evidence type="ECO:0000313" key="1">
    <source>
        <dbReference type="EMBL" id="SEU09489.1"/>
    </source>
</evidence>
<organism evidence="1 2">
    <name type="scientific">Enterocloster clostridioformis</name>
    <dbReference type="NCBI Taxonomy" id="1531"/>
    <lineage>
        <taxon>Bacteria</taxon>
        <taxon>Bacillati</taxon>
        <taxon>Bacillota</taxon>
        <taxon>Clostridia</taxon>
        <taxon>Lachnospirales</taxon>
        <taxon>Lachnospiraceae</taxon>
        <taxon>Enterocloster</taxon>
    </lineage>
</organism>
<evidence type="ECO:0000313" key="2">
    <source>
        <dbReference type="Proteomes" id="UP000182121"/>
    </source>
</evidence>
<dbReference type="AlphaFoldDB" id="A0A1I0JHJ4"/>
<dbReference type="EMBL" id="FOIO01000057">
    <property type="protein sequence ID" value="SEU09489.1"/>
    <property type="molecule type" value="Genomic_DNA"/>
</dbReference>
<gene>
    <name evidence="1" type="ORF">SAMN05216521_105730</name>
</gene>